<evidence type="ECO:0000313" key="5">
    <source>
        <dbReference type="EMBL" id="SMC76461.1"/>
    </source>
</evidence>
<keyword evidence="4" id="KW-0862">Zinc</keyword>
<evidence type="ECO:0000256" key="4">
    <source>
        <dbReference type="ARBA" id="ARBA00022833"/>
    </source>
</evidence>
<dbReference type="AlphaFoldDB" id="A0A1W2BU97"/>
<dbReference type="PANTHER" id="PTHR37418:SF2">
    <property type="entry name" value="3-KETO-5-AMINOHEXANOATE CLEAVAGE ENZYME"/>
    <property type="match status" value="1"/>
</dbReference>
<proteinExistence type="predicted"/>
<dbReference type="Gene3D" id="3.20.20.70">
    <property type="entry name" value="Aldolase class I"/>
    <property type="match status" value="1"/>
</dbReference>
<dbReference type="InterPro" id="IPR013785">
    <property type="entry name" value="Aldolase_TIM"/>
</dbReference>
<protein>
    <submittedName>
        <fullName evidence="5">Uncharacterized conserved protein, DUF849 family</fullName>
    </submittedName>
</protein>
<dbReference type="Proteomes" id="UP000192790">
    <property type="component" value="Unassembled WGS sequence"/>
</dbReference>
<dbReference type="Pfam" id="PF05853">
    <property type="entry name" value="BKACE"/>
    <property type="match status" value="1"/>
</dbReference>
<dbReference type="STRING" id="1122930.SAMN02745168_2381"/>
<gene>
    <name evidence="5" type="ORF">SAMN02745168_2381</name>
</gene>
<sequence>MADKRIITAALTGAMSPKKVNPNVPVTPEEIAEDAYKCWKAGAAMVHLHMRDENDKPTCDIAKFEETQHLIQKKCNIIINMTSTGDSDDDKRMAHIIKLKPEFCSYDSGTFNWMANPPWVFYNTPEFLTKLNKVCLDYNIRPEIEIFNGGMISVAEYYIERGELKTPCHFQFVLGVKGGLAPTVENLVHLRNLLPPGSTWSAFGISAASMPMMYAILALGGHVRVGLEDSGFYTKGVMANNEMLVTRAARVIREMGAEVATPDEARKMLSITR</sequence>
<dbReference type="RefSeq" id="WP_084235058.1">
    <property type="nucleotide sequence ID" value="NZ_FWXW01000006.1"/>
</dbReference>
<dbReference type="InterPro" id="IPR008567">
    <property type="entry name" value="BKACE"/>
</dbReference>
<evidence type="ECO:0000256" key="3">
    <source>
        <dbReference type="ARBA" id="ARBA00022723"/>
    </source>
</evidence>
<name>A0A1W2BU97_9FIRM</name>
<keyword evidence="3" id="KW-0479">Metal-binding</keyword>
<reference evidence="5 6" key="1">
    <citation type="submission" date="2017-04" db="EMBL/GenBank/DDBJ databases">
        <authorList>
            <person name="Afonso C.L."/>
            <person name="Miller P.J."/>
            <person name="Scott M.A."/>
            <person name="Spackman E."/>
            <person name="Goraichik I."/>
            <person name="Dimitrov K.M."/>
            <person name="Suarez D.L."/>
            <person name="Swayne D.E."/>
        </authorList>
    </citation>
    <scope>NUCLEOTIDE SEQUENCE [LARGE SCALE GENOMIC DNA]</scope>
    <source>
        <strain evidence="5 6">DSM 12816</strain>
    </source>
</reference>
<keyword evidence="6" id="KW-1185">Reference proteome</keyword>
<organism evidence="5 6">
    <name type="scientific">Papillibacter cinnamivorans DSM 12816</name>
    <dbReference type="NCBI Taxonomy" id="1122930"/>
    <lineage>
        <taxon>Bacteria</taxon>
        <taxon>Bacillati</taxon>
        <taxon>Bacillota</taxon>
        <taxon>Clostridia</taxon>
        <taxon>Eubacteriales</taxon>
        <taxon>Oscillospiraceae</taxon>
        <taxon>Papillibacter</taxon>
    </lineage>
</organism>
<evidence type="ECO:0000256" key="1">
    <source>
        <dbReference type="ARBA" id="ARBA00001947"/>
    </source>
</evidence>
<dbReference type="OrthoDB" id="63399at2"/>
<evidence type="ECO:0000313" key="6">
    <source>
        <dbReference type="Proteomes" id="UP000192790"/>
    </source>
</evidence>
<dbReference type="EMBL" id="FWXW01000006">
    <property type="protein sequence ID" value="SMC76461.1"/>
    <property type="molecule type" value="Genomic_DNA"/>
</dbReference>
<dbReference type="PANTHER" id="PTHR37418">
    <property type="entry name" value="3-KETO-5-AMINOHEXANOATE CLEAVAGE ENZYME-RELATED"/>
    <property type="match status" value="1"/>
</dbReference>
<dbReference type="GO" id="GO:0043720">
    <property type="term" value="F:3-keto-5-aminohexanoate cleavage activity"/>
    <property type="evidence" value="ECO:0007669"/>
    <property type="project" value="InterPro"/>
</dbReference>
<comment type="cofactor">
    <cofactor evidence="1">
        <name>Zn(2+)</name>
        <dbReference type="ChEBI" id="CHEBI:29105"/>
    </cofactor>
</comment>
<accession>A0A1W2BU97</accession>
<evidence type="ECO:0000256" key="2">
    <source>
        <dbReference type="ARBA" id="ARBA00022679"/>
    </source>
</evidence>
<dbReference type="GO" id="GO:0046872">
    <property type="term" value="F:metal ion binding"/>
    <property type="evidence" value="ECO:0007669"/>
    <property type="project" value="UniProtKB-KW"/>
</dbReference>
<keyword evidence="2" id="KW-0808">Transferase</keyword>